<proteinExistence type="predicted"/>
<feature type="transmembrane region" description="Helical" evidence="1">
    <location>
        <begin position="118"/>
        <end position="137"/>
    </location>
</feature>
<feature type="transmembrane region" description="Helical" evidence="1">
    <location>
        <begin position="58"/>
        <end position="74"/>
    </location>
</feature>
<gene>
    <name evidence="2" type="ORF">CP965_01850</name>
</gene>
<dbReference type="RefSeq" id="WP_129060326.1">
    <property type="nucleotide sequence ID" value="NZ_NXIE01000001.1"/>
</dbReference>
<dbReference type="Proteomes" id="UP000289718">
    <property type="component" value="Unassembled WGS sequence"/>
</dbReference>
<keyword evidence="3" id="KW-1185">Reference proteome</keyword>
<reference evidence="2 3" key="1">
    <citation type="submission" date="2017-09" db="EMBL/GenBank/DDBJ databases">
        <title>Genomics of the genus Arcobacter.</title>
        <authorList>
            <person name="Perez-Cataluna A."/>
            <person name="Figueras M.J."/>
            <person name="Salas-Masso N."/>
        </authorList>
    </citation>
    <scope>NUCLEOTIDE SEQUENCE [LARGE SCALE GENOMIC DNA]</scope>
    <source>
        <strain evidence="2 3">F156-34</strain>
    </source>
</reference>
<sequence>MATFCKKKTIDYSIAFISLFFYSFFIATAKELSILWIIPIFVQALLLRVDILAILKKLLKVNLFIVLMVIVLFFEEKYYLALLIFIRANLILWFTLSFDFDGFKLYKALHNLKFSNKFSLIFFFTVKYIEILLSNAKRLIELLKIRGFKFRFSLETFKTYGELFAFLIYISINKMQKVEDVIRLRTRNNSLFPSQKIIIGKIELSLIFSILGVIFVYYIK</sequence>
<accession>A0A4Q1AVY1</accession>
<keyword evidence="1" id="KW-1133">Transmembrane helix</keyword>
<evidence type="ECO:0000313" key="2">
    <source>
        <dbReference type="EMBL" id="RXK14215.1"/>
    </source>
</evidence>
<evidence type="ECO:0000313" key="3">
    <source>
        <dbReference type="Proteomes" id="UP000289718"/>
    </source>
</evidence>
<comment type="caution">
    <text evidence="2">The sequence shown here is derived from an EMBL/GenBank/DDBJ whole genome shotgun (WGS) entry which is preliminary data.</text>
</comment>
<protein>
    <recommendedName>
        <fullName evidence="4">Cobalt ABC transporter permease</fullName>
    </recommendedName>
</protein>
<evidence type="ECO:0008006" key="4">
    <source>
        <dbReference type="Google" id="ProtNLM"/>
    </source>
</evidence>
<feature type="transmembrane region" description="Helical" evidence="1">
    <location>
        <begin position="80"/>
        <end position="98"/>
    </location>
</feature>
<dbReference type="EMBL" id="NXIE01000001">
    <property type="protein sequence ID" value="RXK14215.1"/>
    <property type="molecule type" value="Genomic_DNA"/>
</dbReference>
<evidence type="ECO:0000256" key="1">
    <source>
        <dbReference type="SAM" id="Phobius"/>
    </source>
</evidence>
<keyword evidence="1" id="KW-0812">Transmembrane</keyword>
<organism evidence="2 3">
    <name type="scientific">Halarcobacter mediterraneus</name>
    <dbReference type="NCBI Taxonomy" id="2023153"/>
    <lineage>
        <taxon>Bacteria</taxon>
        <taxon>Pseudomonadati</taxon>
        <taxon>Campylobacterota</taxon>
        <taxon>Epsilonproteobacteria</taxon>
        <taxon>Campylobacterales</taxon>
        <taxon>Arcobacteraceae</taxon>
        <taxon>Halarcobacter</taxon>
    </lineage>
</organism>
<dbReference type="AlphaFoldDB" id="A0A4Q1AVY1"/>
<feature type="transmembrane region" description="Helical" evidence="1">
    <location>
        <begin position="197"/>
        <end position="219"/>
    </location>
</feature>
<name>A0A4Q1AVY1_9BACT</name>
<keyword evidence="1" id="KW-0472">Membrane</keyword>